<accession>A0ABR1B867</accession>
<feature type="compositionally biased region" description="Basic and acidic residues" evidence="1">
    <location>
        <begin position="747"/>
        <end position="759"/>
    </location>
</feature>
<evidence type="ECO:0000313" key="3">
    <source>
        <dbReference type="Proteomes" id="UP001359485"/>
    </source>
</evidence>
<feature type="compositionally biased region" description="Low complexity" evidence="1">
    <location>
        <begin position="501"/>
        <end position="544"/>
    </location>
</feature>
<proteinExistence type="predicted"/>
<feature type="region of interest" description="Disordered" evidence="1">
    <location>
        <begin position="747"/>
        <end position="770"/>
    </location>
</feature>
<feature type="compositionally biased region" description="Low complexity" evidence="1">
    <location>
        <begin position="425"/>
        <end position="489"/>
    </location>
</feature>
<comment type="caution">
    <text evidence="2">The sequence shown here is derived from an EMBL/GenBank/DDBJ whole genome shotgun (WGS) entry which is preliminary data.</text>
</comment>
<name>A0ABR1B867_POLSC</name>
<reference evidence="2 3" key="1">
    <citation type="submission" date="2023-09" db="EMBL/GenBank/DDBJ databases">
        <title>Genomes of two closely related lineages of the louse Polyplax serrata with different host specificities.</title>
        <authorList>
            <person name="Martinu J."/>
            <person name="Tarabai H."/>
            <person name="Stefka J."/>
            <person name="Hypsa V."/>
        </authorList>
    </citation>
    <scope>NUCLEOTIDE SEQUENCE [LARGE SCALE GENOMIC DNA]</scope>
    <source>
        <strain evidence="2">98ZLc_SE</strain>
    </source>
</reference>
<organism evidence="2 3">
    <name type="scientific">Polyplax serrata</name>
    <name type="common">Common mouse louse</name>
    <dbReference type="NCBI Taxonomy" id="468196"/>
    <lineage>
        <taxon>Eukaryota</taxon>
        <taxon>Metazoa</taxon>
        <taxon>Ecdysozoa</taxon>
        <taxon>Arthropoda</taxon>
        <taxon>Hexapoda</taxon>
        <taxon>Insecta</taxon>
        <taxon>Pterygota</taxon>
        <taxon>Neoptera</taxon>
        <taxon>Paraneoptera</taxon>
        <taxon>Psocodea</taxon>
        <taxon>Troctomorpha</taxon>
        <taxon>Phthiraptera</taxon>
        <taxon>Anoplura</taxon>
        <taxon>Polyplacidae</taxon>
        <taxon>Polyplax</taxon>
    </lineage>
</organism>
<keyword evidence="3" id="KW-1185">Reference proteome</keyword>
<sequence>MAAQVALSLERERRDATLLLALCKLQKGGDLLLSQQKRVQVCLLVAVDSVRIVEVLHHFFWSGGKGEIKDEIVAESCGEVEDSEDDEWNYIKVEGGARPAVENQHSDLVSSEEGKEKNSMMNSPLNPDAAEFIPVSPVGVGEEYPETPVKNVPYELTDIVASSPNWATMENVALPEESEFLKEIKSRPSNLVDMSSNREENGDSFRNDVNEIDLTNSFDKSNVSDNIVHSPEPQGIALAKDMTGSFIDPATMSSRDDDETEDKFGPVKSPLVEDIEPPFEEKKVTVSNEEPQFDQIPKMEYDFVSPPYVKEDVSPVSLMAATPKPTAFEALSSPESEASTLPIAEAPQTVTSDLQATVPATPFLAGEDAISPVALNKSEDVEKVNETTLAAGVVAGAVAAAATSAALLTSPTTPVKKDDKKPASKTGTPMKTTKTPTTKITETKTTTTLKRTSTPGQSARSPLTGKTTSTTPTSPTKTTVSRVSTVTKTAPKSPSQATTLSKAPTRPKTTPAPATSKAPVSRTSVTTTTVKSASVGPKPAARTTATTAATTLSAKPKPRVSSALIEKKTTVTMNGDAKTGVKRTETTTVTKRPGGTSTLTTRVTLSARPATAPARTAVSKTTVTTTTRTVTAKPRTTLGNTTTTTTTTTSTVTSAGRTSLGARKPGSLSTDKHTKEMANRLTSRTSTTATKMNGVAKLPGTGTTKTMRTTLTTKTTKVPGTPPKTKTVSKTEIKAEKILDNSIEIIQSEKETPPMENNKDINLINSIASE</sequence>
<evidence type="ECO:0000313" key="2">
    <source>
        <dbReference type="EMBL" id="KAK6637986.1"/>
    </source>
</evidence>
<evidence type="ECO:0000256" key="1">
    <source>
        <dbReference type="SAM" id="MobiDB-lite"/>
    </source>
</evidence>
<protein>
    <submittedName>
        <fullName evidence="2">Uncharacterized protein</fullName>
    </submittedName>
</protein>
<gene>
    <name evidence="2" type="ORF">RUM44_008410</name>
</gene>
<dbReference type="EMBL" id="JAWJWF010000002">
    <property type="protein sequence ID" value="KAK6637986.1"/>
    <property type="molecule type" value="Genomic_DNA"/>
</dbReference>
<dbReference type="Proteomes" id="UP001359485">
    <property type="component" value="Unassembled WGS sequence"/>
</dbReference>
<feature type="compositionally biased region" description="Low complexity" evidence="1">
    <location>
        <begin position="636"/>
        <end position="653"/>
    </location>
</feature>
<feature type="region of interest" description="Disordered" evidence="1">
    <location>
        <begin position="636"/>
        <end position="674"/>
    </location>
</feature>
<feature type="compositionally biased region" description="Polar residues" evidence="1">
    <location>
        <begin position="490"/>
        <end position="500"/>
    </location>
</feature>
<feature type="region of interest" description="Disordered" evidence="1">
    <location>
        <begin position="410"/>
        <end position="544"/>
    </location>
</feature>
<feature type="region of interest" description="Disordered" evidence="1">
    <location>
        <begin position="251"/>
        <end position="271"/>
    </location>
</feature>